<comment type="caution">
    <text evidence="1">The sequence shown here is derived from an EMBL/GenBank/DDBJ whole genome shotgun (WGS) entry which is preliminary data.</text>
</comment>
<dbReference type="InterPro" id="IPR044000">
    <property type="entry name" value="Phage_tube_2"/>
</dbReference>
<reference evidence="1 2" key="1">
    <citation type="submission" date="2020-11" db="EMBL/GenBank/DDBJ databases">
        <authorList>
            <person name="Lassalle F."/>
        </authorList>
    </citation>
    <scope>NUCLEOTIDE SEQUENCE [LARGE SCALE GENOMIC DNA]</scope>
    <source>
        <strain evidence="1 2">AB21</strain>
    </source>
</reference>
<protein>
    <recommendedName>
        <fullName evidence="3">Major capsid protein</fullName>
    </recommendedName>
</protein>
<evidence type="ECO:0000313" key="1">
    <source>
        <dbReference type="EMBL" id="CAD7055455.1"/>
    </source>
</evidence>
<dbReference type="Proteomes" id="UP000601041">
    <property type="component" value="Unassembled WGS sequence"/>
</dbReference>
<organism evidence="1 2">
    <name type="scientific">Pseudorhizobium halotolerans</name>
    <dbReference type="NCBI Taxonomy" id="1233081"/>
    <lineage>
        <taxon>Bacteria</taxon>
        <taxon>Pseudomonadati</taxon>
        <taxon>Pseudomonadota</taxon>
        <taxon>Alphaproteobacteria</taxon>
        <taxon>Hyphomicrobiales</taxon>
        <taxon>Rhizobiaceae</taxon>
        <taxon>Rhizobium/Agrobacterium group</taxon>
        <taxon>Pseudorhizobium</taxon>
    </lineage>
</organism>
<gene>
    <name evidence="1" type="ORF">RHAB21_00721</name>
</gene>
<name>A0ABM8PYX2_9HYPH</name>
<evidence type="ECO:0008006" key="3">
    <source>
        <dbReference type="Google" id="ProtNLM"/>
    </source>
</evidence>
<keyword evidence="2" id="KW-1185">Reference proteome</keyword>
<sequence>MTRFWRNRALLAKIEDTYGVDAAPTGAANAIVATNVNLEPLLGEDVSRDLVLPYMGHQGVLHVANYARLSFEVEIAGAGAAGTAPAYGPLLRSAGMAEVIAAGVDVQYTPISGDFEAATLWFNGDGVRHALLGARATFTMSLAPRQIPRFAFTYTGLLGTVTDEALPAQTLAAWQTPVPVNKANTTFSLHGLATAGVEGITMDVGGQIEPRMLINHESIQQVDRQMTGSAIMDAVSLAEKNWFQIAQAHTKGALLATHGLTAGNIVEFEGPAVQIGRPTYGESQRILNNTLPLMFTPIAGNDEFKITVK</sequence>
<accession>A0ABM8PYX2</accession>
<dbReference type="RefSeq" id="WP_142589867.1">
    <property type="nucleotide sequence ID" value="NZ_CABFWE030000016.1"/>
</dbReference>
<dbReference type="Pfam" id="PF18906">
    <property type="entry name" value="Phage_tube_2"/>
    <property type="match status" value="1"/>
</dbReference>
<dbReference type="EMBL" id="CABFWE030000016">
    <property type="protein sequence ID" value="CAD7055455.1"/>
    <property type="molecule type" value="Genomic_DNA"/>
</dbReference>
<proteinExistence type="predicted"/>
<evidence type="ECO:0000313" key="2">
    <source>
        <dbReference type="Proteomes" id="UP000601041"/>
    </source>
</evidence>